<dbReference type="STRING" id="180163.SAMN02745174_01991"/>
<reference evidence="9 10" key="1">
    <citation type="submission" date="2017-02" db="EMBL/GenBank/DDBJ databases">
        <authorList>
            <person name="Peterson S.W."/>
        </authorList>
    </citation>
    <scope>NUCLEOTIDE SEQUENCE [LARGE SCALE GENOMIC DNA]</scope>
    <source>
        <strain evidence="9 10">ATCC 700028</strain>
    </source>
</reference>
<keyword evidence="7" id="KW-0594">Phospholipid biosynthesis</keyword>
<dbReference type="SMART" id="SM00563">
    <property type="entry name" value="PlsC"/>
    <property type="match status" value="1"/>
</dbReference>
<evidence type="ECO:0000256" key="7">
    <source>
        <dbReference type="RuleBase" id="RU361267"/>
    </source>
</evidence>
<dbReference type="Pfam" id="PF01553">
    <property type="entry name" value="Acyltransferase"/>
    <property type="match status" value="1"/>
</dbReference>
<dbReference type="CDD" id="cd07989">
    <property type="entry name" value="LPLAT_AGPAT-like"/>
    <property type="match status" value="1"/>
</dbReference>
<gene>
    <name evidence="9" type="ORF">SAMN02745174_01991</name>
</gene>
<dbReference type="RefSeq" id="WP_078694444.1">
    <property type="nucleotide sequence ID" value="NZ_FUWX01000015.1"/>
</dbReference>
<keyword evidence="4 7" id="KW-0808">Transferase</keyword>
<dbReference type="InterPro" id="IPR002123">
    <property type="entry name" value="Plipid/glycerol_acylTrfase"/>
</dbReference>
<evidence type="ECO:0000256" key="6">
    <source>
        <dbReference type="ARBA" id="ARBA00023315"/>
    </source>
</evidence>
<dbReference type="EMBL" id="FUWX01000015">
    <property type="protein sequence ID" value="SJZ93105.1"/>
    <property type="molecule type" value="Genomic_DNA"/>
</dbReference>
<dbReference type="SUPFAM" id="SSF69593">
    <property type="entry name" value="Glycerol-3-phosphate (1)-acyltransferase"/>
    <property type="match status" value="1"/>
</dbReference>
<name>A0A1T4PNC9_9FUSO</name>
<protein>
    <recommendedName>
        <fullName evidence="7">1-acyl-sn-glycerol-3-phosphate acyltransferase</fullName>
        <ecNumber evidence="7">2.3.1.51</ecNumber>
    </recommendedName>
</protein>
<evidence type="ECO:0000256" key="2">
    <source>
        <dbReference type="ARBA" id="ARBA00008655"/>
    </source>
</evidence>
<sequence length="242" mass="27464">MFGLFLAVITALFTFSYLAIFKLPKLKRMRRDVQIKFARKQLKFIARTILKVLGVKVHVTYVDKEEILNLKNSEGIVLVSNHESNFDIPVILAGVPMDIGFVAKKEMESWPFYSTWMKLSNCIFLDRSNPREGIKSIKKAVEITKAGYPTVIFPEGERTLTGEMGEFKKGSFKLATETKGVIVPISLVGTRGIQKRGSVLINRNKKVKLIIGKPIYINNLSDENLKFLNKDVKNIVQNNKKL</sequence>
<comment type="domain">
    <text evidence="7">The HXXXXD motif is essential for acyltransferase activity and may constitute the binding site for the phosphate moiety of the glycerol-3-phosphate.</text>
</comment>
<dbReference type="PANTHER" id="PTHR10434:SF64">
    <property type="entry name" value="1-ACYL-SN-GLYCEROL-3-PHOSPHATE ACYLTRANSFERASE-RELATED"/>
    <property type="match status" value="1"/>
</dbReference>
<dbReference type="InterPro" id="IPR004552">
    <property type="entry name" value="AGP_acyltrans"/>
</dbReference>
<keyword evidence="5 7" id="KW-0443">Lipid metabolism</keyword>
<organism evidence="9 10">
    <name type="scientific">Cetobacterium ceti</name>
    <dbReference type="NCBI Taxonomy" id="180163"/>
    <lineage>
        <taxon>Bacteria</taxon>
        <taxon>Fusobacteriati</taxon>
        <taxon>Fusobacteriota</taxon>
        <taxon>Fusobacteriia</taxon>
        <taxon>Fusobacteriales</taxon>
        <taxon>Fusobacteriaceae</taxon>
        <taxon>Cetobacterium</taxon>
    </lineage>
</organism>
<evidence type="ECO:0000256" key="1">
    <source>
        <dbReference type="ARBA" id="ARBA00005189"/>
    </source>
</evidence>
<evidence type="ECO:0000259" key="8">
    <source>
        <dbReference type="SMART" id="SM00563"/>
    </source>
</evidence>
<keyword evidence="7" id="KW-1208">Phospholipid metabolism</keyword>
<dbReference type="NCBIfam" id="TIGR00530">
    <property type="entry name" value="AGP_acyltrn"/>
    <property type="match status" value="1"/>
</dbReference>
<evidence type="ECO:0000313" key="10">
    <source>
        <dbReference type="Proteomes" id="UP000191153"/>
    </source>
</evidence>
<evidence type="ECO:0000256" key="5">
    <source>
        <dbReference type="ARBA" id="ARBA00023098"/>
    </source>
</evidence>
<comment type="pathway">
    <text evidence="1">Lipid metabolism.</text>
</comment>
<evidence type="ECO:0000256" key="4">
    <source>
        <dbReference type="ARBA" id="ARBA00022679"/>
    </source>
</evidence>
<proteinExistence type="inferred from homology"/>
<comment type="similarity">
    <text evidence="2 7">Belongs to the 1-acyl-sn-glycerol-3-phosphate acyltransferase family.</text>
</comment>
<dbReference type="Proteomes" id="UP000191153">
    <property type="component" value="Unassembled WGS sequence"/>
</dbReference>
<dbReference type="PANTHER" id="PTHR10434">
    <property type="entry name" value="1-ACYL-SN-GLYCEROL-3-PHOSPHATE ACYLTRANSFERASE"/>
    <property type="match status" value="1"/>
</dbReference>
<dbReference type="GO" id="GO:0003841">
    <property type="term" value="F:1-acylglycerol-3-phosphate O-acyltransferase activity"/>
    <property type="evidence" value="ECO:0007669"/>
    <property type="project" value="UniProtKB-UniRule"/>
</dbReference>
<dbReference type="GO" id="GO:0016020">
    <property type="term" value="C:membrane"/>
    <property type="evidence" value="ECO:0007669"/>
    <property type="project" value="InterPro"/>
</dbReference>
<dbReference type="AlphaFoldDB" id="A0A1T4PNC9"/>
<accession>A0A1T4PNC9</accession>
<feature type="domain" description="Phospholipid/glycerol acyltransferase" evidence="8">
    <location>
        <begin position="76"/>
        <end position="190"/>
    </location>
</feature>
<evidence type="ECO:0000313" key="9">
    <source>
        <dbReference type="EMBL" id="SJZ93105.1"/>
    </source>
</evidence>
<keyword evidence="6 7" id="KW-0012">Acyltransferase</keyword>
<keyword evidence="10" id="KW-1185">Reference proteome</keyword>
<dbReference type="OrthoDB" id="9803035at2"/>
<keyword evidence="3 7" id="KW-0444">Lipid biosynthesis</keyword>
<dbReference type="EC" id="2.3.1.51" evidence="7"/>
<evidence type="ECO:0000256" key="3">
    <source>
        <dbReference type="ARBA" id="ARBA00022516"/>
    </source>
</evidence>
<comment type="catalytic activity">
    <reaction evidence="7">
        <text>a 1-acyl-sn-glycero-3-phosphate + an acyl-CoA = a 1,2-diacyl-sn-glycero-3-phosphate + CoA</text>
        <dbReference type="Rhea" id="RHEA:19709"/>
        <dbReference type="ChEBI" id="CHEBI:57287"/>
        <dbReference type="ChEBI" id="CHEBI:57970"/>
        <dbReference type="ChEBI" id="CHEBI:58342"/>
        <dbReference type="ChEBI" id="CHEBI:58608"/>
        <dbReference type="EC" id="2.3.1.51"/>
    </reaction>
</comment>
<dbReference type="GO" id="GO:0006654">
    <property type="term" value="P:phosphatidic acid biosynthetic process"/>
    <property type="evidence" value="ECO:0007669"/>
    <property type="project" value="TreeGrafter"/>
</dbReference>